<dbReference type="PRINTS" id="PR00320">
    <property type="entry name" value="GPROTEINBRPT"/>
</dbReference>
<evidence type="ECO:0000256" key="13">
    <source>
        <dbReference type="ARBA" id="ARBA00022737"/>
    </source>
</evidence>
<dbReference type="Pfam" id="PF00005">
    <property type="entry name" value="ABC_tran"/>
    <property type="match status" value="1"/>
</dbReference>
<evidence type="ECO:0000256" key="5">
    <source>
        <dbReference type="ARBA" id="ARBA00006388"/>
    </source>
</evidence>
<dbReference type="SUPFAM" id="SSF52540">
    <property type="entry name" value="P-loop containing nucleoside triphosphate hydrolases"/>
    <property type="match status" value="1"/>
</dbReference>
<feature type="transmembrane region" description="Helical" evidence="25">
    <location>
        <begin position="88"/>
        <end position="107"/>
    </location>
</feature>
<evidence type="ECO:0000256" key="19">
    <source>
        <dbReference type="ARBA" id="ARBA00023136"/>
    </source>
</evidence>
<dbReference type="GO" id="GO:0005654">
    <property type="term" value="C:nucleoplasm"/>
    <property type="evidence" value="ECO:0007669"/>
    <property type="project" value="UniProtKB-SubCell"/>
</dbReference>
<feature type="repeat" description="WD" evidence="23">
    <location>
        <begin position="970"/>
        <end position="1011"/>
    </location>
</feature>
<dbReference type="InterPro" id="IPR017871">
    <property type="entry name" value="ABC_transporter-like_CS"/>
</dbReference>
<dbReference type="GO" id="GO:0005524">
    <property type="term" value="F:ATP binding"/>
    <property type="evidence" value="ECO:0007669"/>
    <property type="project" value="UniProtKB-KW"/>
</dbReference>
<evidence type="ECO:0000256" key="8">
    <source>
        <dbReference type="ARBA" id="ARBA00022574"/>
    </source>
</evidence>
<evidence type="ECO:0000256" key="2">
    <source>
        <dbReference type="ARBA" id="ARBA00004141"/>
    </source>
</evidence>
<feature type="transmembrane region" description="Helical" evidence="25">
    <location>
        <begin position="154"/>
        <end position="172"/>
    </location>
</feature>
<feature type="transmembrane region" description="Helical" evidence="25">
    <location>
        <begin position="222"/>
        <end position="245"/>
    </location>
</feature>
<dbReference type="GO" id="GO:0016887">
    <property type="term" value="F:ATP hydrolysis activity"/>
    <property type="evidence" value="ECO:0007669"/>
    <property type="project" value="InterPro"/>
</dbReference>
<feature type="domain" description="U-box" evidence="28">
    <location>
        <begin position="716"/>
        <end position="791"/>
    </location>
</feature>
<feature type="repeat" description="WD" evidence="23">
    <location>
        <begin position="1099"/>
        <end position="1140"/>
    </location>
</feature>
<dbReference type="CDD" id="cd16656">
    <property type="entry name" value="RING-Ubox_PRP19"/>
    <property type="match status" value="1"/>
</dbReference>
<dbReference type="Gene3D" id="2.130.10.10">
    <property type="entry name" value="YVTN repeat-like/Quinoprotein amine dehydrogenase"/>
    <property type="match status" value="1"/>
</dbReference>
<dbReference type="UniPathway" id="UPA00143"/>
<feature type="repeat" description="WD" evidence="23">
    <location>
        <begin position="1183"/>
        <end position="1220"/>
    </location>
</feature>
<feature type="transmembrane region" description="Helical" evidence="25">
    <location>
        <begin position="17"/>
        <end position="39"/>
    </location>
</feature>
<evidence type="ECO:0000256" key="24">
    <source>
        <dbReference type="RuleBase" id="RU367101"/>
    </source>
</evidence>
<evidence type="ECO:0000256" key="1">
    <source>
        <dbReference type="ARBA" id="ARBA00000900"/>
    </source>
</evidence>
<feature type="transmembrane region" description="Helical" evidence="25">
    <location>
        <begin position="371"/>
        <end position="395"/>
    </location>
</feature>
<dbReference type="PROSITE" id="PS00211">
    <property type="entry name" value="ABC_TRANSPORTER_1"/>
    <property type="match status" value="1"/>
</dbReference>
<dbReference type="GO" id="GO:0070534">
    <property type="term" value="P:protein K63-linked ubiquitination"/>
    <property type="evidence" value="ECO:0007669"/>
    <property type="project" value="UniProtKB-UniRule"/>
</dbReference>
<dbReference type="SUPFAM" id="SSF57850">
    <property type="entry name" value="RING/U-box"/>
    <property type="match status" value="1"/>
</dbReference>
<feature type="transmembrane region" description="Helical" evidence="25">
    <location>
        <begin position="119"/>
        <end position="139"/>
    </location>
</feature>
<dbReference type="CDD" id="cd00200">
    <property type="entry name" value="WD40"/>
    <property type="match status" value="1"/>
</dbReference>
<dbReference type="OrthoDB" id="687049at2759"/>
<dbReference type="FunFam" id="3.40.50.300:FF:000218">
    <property type="entry name" value="Multidrug ABC transporter ATP-binding protein"/>
    <property type="match status" value="1"/>
</dbReference>
<evidence type="ECO:0000313" key="29">
    <source>
        <dbReference type="EMBL" id="KHN81211.1"/>
    </source>
</evidence>
<comment type="caution">
    <text evidence="29">The sequence shown here is derived from an EMBL/GenBank/DDBJ whole genome shotgun (WGS) entry which is preliminary data.</text>
</comment>
<dbReference type="PROSITE" id="PS50929">
    <property type="entry name" value="ABC_TM1F"/>
    <property type="match status" value="1"/>
</dbReference>
<keyword evidence="10 24" id="KW-0808">Transferase</keyword>
<evidence type="ECO:0000256" key="16">
    <source>
        <dbReference type="ARBA" id="ARBA00022786"/>
    </source>
</evidence>
<keyword evidence="18 25" id="KW-1133">Transmembrane helix</keyword>
<comment type="subcellular location">
    <subcellularLocation>
        <location evidence="2">Membrane</location>
        <topology evidence="2">Multi-pass membrane protein</topology>
    </subcellularLocation>
    <subcellularLocation>
        <location evidence="3">Nucleus</location>
        <location evidence="3">Nucleoplasm</location>
    </subcellularLocation>
</comment>
<dbReference type="InterPro" id="IPR038959">
    <property type="entry name" value="Prp19"/>
</dbReference>
<dbReference type="Pfam" id="PF08606">
    <property type="entry name" value="Prp19"/>
    <property type="match status" value="1"/>
</dbReference>
<dbReference type="InterPro" id="IPR015943">
    <property type="entry name" value="WD40/YVTN_repeat-like_dom_sf"/>
</dbReference>
<evidence type="ECO:0000256" key="23">
    <source>
        <dbReference type="PROSITE-ProRule" id="PRU00221"/>
    </source>
</evidence>
<keyword evidence="16 24" id="KW-0833">Ubl conjugation pathway</keyword>
<feature type="repeat" description="WD" evidence="23">
    <location>
        <begin position="1069"/>
        <end position="1098"/>
    </location>
</feature>
<keyword evidence="17" id="KW-0067">ATP-binding</keyword>
<name>A0A0B2VCH5_TOXCA</name>
<keyword evidence="30" id="KW-1185">Reference proteome</keyword>
<evidence type="ECO:0000256" key="4">
    <source>
        <dbReference type="ARBA" id="ARBA00004906"/>
    </source>
</evidence>
<feature type="domain" description="ABC transporter" evidence="26">
    <location>
        <begin position="431"/>
        <end position="673"/>
    </location>
</feature>
<keyword evidence="9 24" id="KW-0507">mRNA processing</keyword>
<keyword evidence="19 25" id="KW-0472">Membrane</keyword>
<feature type="transmembrane region" description="Helical" evidence="25">
    <location>
        <begin position="338"/>
        <end position="359"/>
    </location>
</feature>
<evidence type="ECO:0000256" key="10">
    <source>
        <dbReference type="ARBA" id="ARBA00022679"/>
    </source>
</evidence>
<keyword evidence="15 24" id="KW-0227">DNA damage</keyword>
<proteinExistence type="inferred from homology"/>
<dbReference type="InterPro" id="IPR003593">
    <property type="entry name" value="AAA+_ATPase"/>
</dbReference>
<dbReference type="GO" id="GO:0140359">
    <property type="term" value="F:ABC-type transporter activity"/>
    <property type="evidence" value="ECO:0007669"/>
    <property type="project" value="InterPro"/>
</dbReference>
<evidence type="ECO:0000256" key="21">
    <source>
        <dbReference type="ARBA" id="ARBA00023204"/>
    </source>
</evidence>
<dbReference type="InterPro" id="IPR055340">
    <property type="entry name" value="RING-Ubox_PRP19"/>
</dbReference>
<dbReference type="GO" id="GO:0071006">
    <property type="term" value="C:U2-type catalytic step 1 spliceosome"/>
    <property type="evidence" value="ECO:0007669"/>
    <property type="project" value="TreeGrafter"/>
</dbReference>
<dbReference type="SUPFAM" id="SSF90123">
    <property type="entry name" value="ABC transporter transmembrane region"/>
    <property type="match status" value="1"/>
</dbReference>
<dbReference type="Gene3D" id="3.30.40.10">
    <property type="entry name" value="Zinc/RING finger domain, C3HC4 (zinc finger)"/>
    <property type="match status" value="1"/>
</dbReference>
<comment type="catalytic activity">
    <reaction evidence="1 24">
        <text>S-ubiquitinyl-[E2 ubiquitin-conjugating enzyme]-L-cysteine + [acceptor protein]-L-lysine = [E2 ubiquitin-conjugating enzyme]-L-cysteine + N(6)-ubiquitinyl-[acceptor protein]-L-lysine.</text>
        <dbReference type="EC" id="2.3.2.27"/>
    </reaction>
</comment>
<dbReference type="FunFam" id="3.30.40.10:FF:000027">
    <property type="entry name" value="Pre-mRNA-processing factor 19, putative"/>
    <property type="match status" value="1"/>
</dbReference>
<evidence type="ECO:0000256" key="3">
    <source>
        <dbReference type="ARBA" id="ARBA00004642"/>
    </source>
</evidence>
<dbReference type="SUPFAM" id="SSF50978">
    <property type="entry name" value="WD40 repeat-like"/>
    <property type="match status" value="1"/>
</dbReference>
<keyword evidence="8 23" id="KW-0853">WD repeat</keyword>
<evidence type="ECO:0000259" key="26">
    <source>
        <dbReference type="PROSITE" id="PS50893"/>
    </source>
</evidence>
<dbReference type="SMART" id="SM00320">
    <property type="entry name" value="WD40"/>
    <property type="match status" value="7"/>
</dbReference>
<keyword evidence="11 25" id="KW-0812">Transmembrane</keyword>
<keyword evidence="14" id="KW-0547">Nucleotide-binding</keyword>
<evidence type="ECO:0000256" key="17">
    <source>
        <dbReference type="ARBA" id="ARBA00022840"/>
    </source>
</evidence>
<evidence type="ECO:0000313" key="30">
    <source>
        <dbReference type="Proteomes" id="UP000031036"/>
    </source>
</evidence>
<keyword evidence="12 24" id="KW-0747">Spliceosome</keyword>
<dbReference type="PROSITE" id="PS00678">
    <property type="entry name" value="WD_REPEATS_1"/>
    <property type="match status" value="1"/>
</dbReference>
<reference evidence="29 30" key="1">
    <citation type="submission" date="2014-11" db="EMBL/GenBank/DDBJ databases">
        <title>Genetic blueprint of the zoonotic pathogen Toxocara canis.</title>
        <authorList>
            <person name="Zhu X.-Q."/>
            <person name="Korhonen P.K."/>
            <person name="Cai H."/>
            <person name="Young N.D."/>
            <person name="Nejsum P."/>
            <person name="von Samson-Himmelstjerna G."/>
            <person name="Boag P.R."/>
            <person name="Tan P."/>
            <person name="Li Q."/>
            <person name="Min J."/>
            <person name="Yang Y."/>
            <person name="Wang X."/>
            <person name="Fang X."/>
            <person name="Hall R.S."/>
            <person name="Hofmann A."/>
            <person name="Sternberg P.W."/>
            <person name="Jex A.R."/>
            <person name="Gasser R.B."/>
        </authorList>
    </citation>
    <scope>NUCLEOTIDE SEQUENCE [LARGE SCALE GENOMIC DNA]</scope>
    <source>
        <strain evidence="29">PN_DK_2014</strain>
    </source>
</reference>
<dbReference type="InterPro" id="IPR036322">
    <property type="entry name" value="WD40_repeat_dom_sf"/>
</dbReference>
<keyword evidence="20 24" id="KW-0508">mRNA splicing</keyword>
<dbReference type="Pfam" id="PF00664">
    <property type="entry name" value="ABC_membrane"/>
    <property type="match status" value="1"/>
</dbReference>
<dbReference type="GO" id="GO:0016020">
    <property type="term" value="C:membrane"/>
    <property type="evidence" value="ECO:0007669"/>
    <property type="project" value="UniProtKB-SubCell"/>
</dbReference>
<dbReference type="Gene3D" id="1.20.1560.10">
    <property type="entry name" value="ABC transporter type 1, transmembrane domain"/>
    <property type="match status" value="1"/>
</dbReference>
<dbReference type="Pfam" id="PF24814">
    <property type="entry name" value="WD40_Prp19"/>
    <property type="match status" value="1"/>
</dbReference>
<dbReference type="PANTHER" id="PTHR43995">
    <property type="entry name" value="PRE-MRNA-PROCESSING FACTOR 19"/>
    <property type="match status" value="1"/>
</dbReference>
<dbReference type="GO" id="GO:0000398">
    <property type="term" value="P:mRNA splicing, via spliceosome"/>
    <property type="evidence" value="ECO:0007669"/>
    <property type="project" value="InterPro"/>
</dbReference>
<dbReference type="Proteomes" id="UP000031036">
    <property type="component" value="Unassembled WGS sequence"/>
</dbReference>
<evidence type="ECO:0000256" key="9">
    <source>
        <dbReference type="ARBA" id="ARBA00022664"/>
    </source>
</evidence>
<dbReference type="InterPro" id="IPR036640">
    <property type="entry name" value="ABC1_TM_sf"/>
</dbReference>
<evidence type="ECO:0000256" key="18">
    <source>
        <dbReference type="ARBA" id="ARBA00022989"/>
    </source>
</evidence>
<dbReference type="PANTHER" id="PTHR43995:SF1">
    <property type="entry name" value="PRE-MRNA-PROCESSING FACTOR 19"/>
    <property type="match status" value="1"/>
</dbReference>
<gene>
    <name evidence="29" type="primary">prp-19</name>
    <name evidence="29" type="ORF">Tcan_15336</name>
</gene>
<dbReference type="Gene3D" id="3.40.50.300">
    <property type="entry name" value="P-loop containing nucleotide triphosphate hydrolases"/>
    <property type="match status" value="1"/>
</dbReference>
<dbReference type="Pfam" id="PF04564">
    <property type="entry name" value="U-box"/>
    <property type="match status" value="1"/>
</dbReference>
<keyword evidence="13" id="KW-0677">Repeat</keyword>
<dbReference type="AlphaFoldDB" id="A0A0B2VCH5"/>
<dbReference type="InterPro" id="IPR013915">
    <property type="entry name" value="Prp19_cc"/>
</dbReference>
<feature type="transmembrane region" description="Helical" evidence="25">
    <location>
        <begin position="251"/>
        <end position="271"/>
    </location>
</feature>
<comment type="similarity">
    <text evidence="5 24">Belongs to the WD repeat PRP19 family.</text>
</comment>
<dbReference type="GO" id="GO:0061630">
    <property type="term" value="F:ubiquitin protein ligase activity"/>
    <property type="evidence" value="ECO:0007669"/>
    <property type="project" value="UniProtKB-UniRule"/>
</dbReference>
<evidence type="ECO:0000256" key="14">
    <source>
        <dbReference type="ARBA" id="ARBA00022741"/>
    </source>
</evidence>
<dbReference type="InterPro" id="IPR001680">
    <property type="entry name" value="WD40_rpt"/>
</dbReference>
<dbReference type="InterPro" id="IPR019775">
    <property type="entry name" value="WD40_repeat_CS"/>
</dbReference>
<evidence type="ECO:0000256" key="15">
    <source>
        <dbReference type="ARBA" id="ARBA00022763"/>
    </source>
</evidence>
<evidence type="ECO:0000256" key="25">
    <source>
        <dbReference type="SAM" id="Phobius"/>
    </source>
</evidence>
<feature type="transmembrane region" description="Helical" evidence="25">
    <location>
        <begin position="51"/>
        <end position="76"/>
    </location>
</feature>
<dbReference type="InterPro" id="IPR020472">
    <property type="entry name" value="WD40_PAC1"/>
</dbReference>
<sequence>MDICEEWKIRRLGVCSFGMLTSALLVLSTLLQTIFLLNVCIRRRALPRAGYIPFAFVLACILNLALIFIPVGYVLYDREHVSLNGPTMIFLCTHAAFWLILLLNRIVTRNDLESPLPLVCSELTAVLLVLVPIFFWYPWMALSDHSSMVSKRKVFFYVLELCSVTTIYFATVTSSTRRVITASNSVELFEHLHNLSLRWHLSRKTGQVLRVMDRGTSSIDGILNYVLFTILPMIADVLIAVVFFFTMFDWYFGLLVFVTMAIYIALTIILTEWRTKFRRDMNERENTSRAIGVDSLLNYETVKYYNAEQLEVQRFADSIRWFQKAEWASSASLSLLNLCQNGTVGIALVIGSLLIAYLISLDHSTLTAGDYVLFTTYMLQLYTPLNFFGTVYRVIQQSFIDMENMFELLAEEVEIEDKPGARPLELRDGSIAFESVTFGYTPERTVLNGVSFTANKGETIALVGPSGAGKSTIVRLLFRLYDVTGGRILYDGQDVRDIQMKSLRKHIGIVPQDTVLFNETIRYNIRFGDPNATDSQVEEAAKMAEIHDRILTFPQGVLFWNLEGYDTMVGERGLKLSGGEKQRVAIARTILKQPQYILLDEATSALDTATERSIQKCLYQMCETKTTVVVAHRLSTVVNANKILVIDKGCIVESGTSKCFKLLKADFSLDCIRLDQNICMRQPPSIYRWATVTVRRSVGNDYCMSAGRQRPLSTGKMTSLFTCSISGEPAEVPVVSPVSGRVFEKRLITKYIKENGNDPITHEPLTVEQLIELKTEGSSAMPRTISATSIPSLLKLLQDEWDACMLNSFMLREQLQTARQELSHTLYQHDGACRVIARLSKELNAAREALSTLKPHATVDLVQPNEAAVAMETSEEGVEGMSEAVLKKLQDKAATLTAARKQRGKSLPEALAKPEVVKAFSQTSCHTGIHSIGMPGITALDVQGGMVLTGGADRNVVLFNSDTETIQTTFKGHQKKISAVILHPVNQVCLSASYDAQVRVWSSTDEECKHTISTHTAPVTDISLHATGDYVLSVSSDSYWALSDIQTGKTLCKIKSEEKEGVAICCGQFHPDGLIFGTGTADSIVKIWDLKEQTNVANFPGHQGAVKAIAFSENGYYLATGAEDGEVKLWDLRKLKSFKTMSINEGKHTLWGICFDQSGSYLAVAGADVQVIHVKPWTVLTTLMDHKDAVTGVRFGPNAHNLFSTSMDRSLRIYSYAPSQ</sequence>
<dbReference type="GO" id="GO:0006281">
    <property type="term" value="P:DNA repair"/>
    <property type="evidence" value="ECO:0007669"/>
    <property type="project" value="UniProtKB-KW"/>
</dbReference>
<dbReference type="STRING" id="6265.A0A0B2VCH5"/>
<dbReference type="PROSITE" id="PS50294">
    <property type="entry name" value="WD_REPEATS_REGION"/>
    <property type="match status" value="3"/>
</dbReference>
<dbReference type="InterPro" id="IPR011527">
    <property type="entry name" value="ABC1_TM_dom"/>
</dbReference>
<dbReference type="InterPro" id="IPR013083">
    <property type="entry name" value="Znf_RING/FYVE/PHD"/>
</dbReference>
<dbReference type="InterPro" id="IPR003613">
    <property type="entry name" value="Ubox_domain"/>
</dbReference>
<evidence type="ECO:0000256" key="6">
    <source>
        <dbReference type="ARBA" id="ARBA00012483"/>
    </source>
</evidence>
<dbReference type="PROSITE" id="PS50082">
    <property type="entry name" value="WD_REPEATS_2"/>
    <property type="match status" value="4"/>
</dbReference>
<feature type="domain" description="ABC transmembrane type-1" evidence="27">
    <location>
        <begin position="187"/>
        <end position="397"/>
    </location>
</feature>
<evidence type="ECO:0000256" key="11">
    <source>
        <dbReference type="ARBA" id="ARBA00022692"/>
    </source>
</evidence>
<comment type="subunit">
    <text evidence="24">Homotetramer.</text>
</comment>
<dbReference type="GO" id="GO:0005737">
    <property type="term" value="C:cytoplasm"/>
    <property type="evidence" value="ECO:0007669"/>
    <property type="project" value="TreeGrafter"/>
</dbReference>
<dbReference type="EMBL" id="JPKZ01001575">
    <property type="protein sequence ID" value="KHN81211.1"/>
    <property type="molecule type" value="Genomic_DNA"/>
</dbReference>
<evidence type="ECO:0000256" key="22">
    <source>
        <dbReference type="ARBA" id="ARBA00023242"/>
    </source>
</evidence>
<dbReference type="GO" id="GO:0000974">
    <property type="term" value="C:Prp19 complex"/>
    <property type="evidence" value="ECO:0007669"/>
    <property type="project" value="UniProtKB-UniRule"/>
</dbReference>
<organism evidence="29 30">
    <name type="scientific">Toxocara canis</name>
    <name type="common">Canine roundworm</name>
    <dbReference type="NCBI Taxonomy" id="6265"/>
    <lineage>
        <taxon>Eukaryota</taxon>
        <taxon>Metazoa</taxon>
        <taxon>Ecdysozoa</taxon>
        <taxon>Nematoda</taxon>
        <taxon>Chromadorea</taxon>
        <taxon>Rhabditida</taxon>
        <taxon>Spirurina</taxon>
        <taxon>Ascaridomorpha</taxon>
        <taxon>Ascaridoidea</taxon>
        <taxon>Toxocaridae</taxon>
        <taxon>Toxocara</taxon>
    </lineage>
</organism>
<evidence type="ECO:0000256" key="12">
    <source>
        <dbReference type="ARBA" id="ARBA00022728"/>
    </source>
</evidence>
<dbReference type="InterPro" id="IPR027417">
    <property type="entry name" value="P-loop_NTPase"/>
</dbReference>
<dbReference type="SMART" id="SM00382">
    <property type="entry name" value="AAA"/>
    <property type="match status" value="1"/>
</dbReference>
<protein>
    <recommendedName>
        <fullName evidence="7 24">Pre-mRNA-processing factor 19</fullName>
        <ecNumber evidence="6 24">2.3.2.27</ecNumber>
    </recommendedName>
</protein>
<dbReference type="InterPro" id="IPR003439">
    <property type="entry name" value="ABC_transporter-like_ATP-bd"/>
</dbReference>
<evidence type="ECO:0000256" key="7">
    <source>
        <dbReference type="ARBA" id="ARBA00015618"/>
    </source>
</evidence>
<dbReference type="EC" id="2.3.2.27" evidence="6 24"/>
<accession>A0A0B2VCH5</accession>
<evidence type="ECO:0000256" key="20">
    <source>
        <dbReference type="ARBA" id="ARBA00023187"/>
    </source>
</evidence>
<comment type="pathway">
    <text evidence="4 24">Protein modification; protein ubiquitination.</text>
</comment>
<dbReference type="PROSITE" id="PS50893">
    <property type="entry name" value="ABC_TRANSPORTER_2"/>
    <property type="match status" value="1"/>
</dbReference>
<keyword evidence="22 24" id="KW-0539">Nucleus</keyword>
<dbReference type="PROSITE" id="PS51698">
    <property type="entry name" value="U_BOX"/>
    <property type="match status" value="1"/>
</dbReference>
<evidence type="ECO:0000259" key="28">
    <source>
        <dbReference type="PROSITE" id="PS51698"/>
    </source>
</evidence>
<comment type="function">
    <text evidence="24">Ubiquitin-protein ligase which is mainly involved pre-mRNA splicing and DNA repair. Required for pre-mRNA splicing as component of the spliceosome.</text>
</comment>
<keyword evidence="21 24" id="KW-0234">DNA repair</keyword>
<dbReference type="SMART" id="SM00504">
    <property type="entry name" value="Ubox"/>
    <property type="match status" value="1"/>
</dbReference>
<evidence type="ECO:0000259" key="27">
    <source>
        <dbReference type="PROSITE" id="PS50929"/>
    </source>
</evidence>